<dbReference type="InterPro" id="IPR058922">
    <property type="entry name" value="WHD_DRP"/>
</dbReference>
<dbReference type="PANTHER" id="PTHR33463:SF204">
    <property type="entry name" value="NB-ARC DOMAIN-CONTAINING PROTEIN"/>
    <property type="match status" value="1"/>
</dbReference>
<protein>
    <submittedName>
        <fullName evidence="8">Uncharacterized protein</fullName>
    </submittedName>
</protein>
<dbReference type="InterPro" id="IPR027417">
    <property type="entry name" value="P-loop_NTPase"/>
</dbReference>
<feature type="domain" description="Disease resistance protein At4g27190-like leucine-rich repeats" evidence="5">
    <location>
        <begin position="485"/>
        <end position="611"/>
    </location>
</feature>
<dbReference type="GO" id="GO:0043531">
    <property type="term" value="F:ADP binding"/>
    <property type="evidence" value="ECO:0007669"/>
    <property type="project" value="InterPro"/>
</dbReference>
<dbReference type="Pfam" id="PF00931">
    <property type="entry name" value="NB-ARC"/>
    <property type="match status" value="1"/>
</dbReference>
<feature type="domain" description="NB-ARC" evidence="4">
    <location>
        <begin position="2"/>
        <end position="48"/>
    </location>
</feature>
<dbReference type="InterPro" id="IPR055414">
    <property type="entry name" value="LRR_R13L4/SHOC2-like"/>
</dbReference>
<feature type="domain" description="Disease resistance R13L4/SHOC-2-like LRR" evidence="7">
    <location>
        <begin position="258"/>
        <end position="412"/>
    </location>
</feature>
<evidence type="ECO:0000259" key="6">
    <source>
        <dbReference type="Pfam" id="PF23559"/>
    </source>
</evidence>
<evidence type="ECO:0000259" key="7">
    <source>
        <dbReference type="Pfam" id="PF23598"/>
    </source>
</evidence>
<feature type="domain" description="Disease resistance protein winged helix" evidence="6">
    <location>
        <begin position="142"/>
        <end position="202"/>
    </location>
</feature>
<dbReference type="Gene3D" id="3.80.10.10">
    <property type="entry name" value="Ribonuclease Inhibitor"/>
    <property type="match status" value="1"/>
</dbReference>
<evidence type="ECO:0000313" key="8">
    <source>
        <dbReference type="EMBL" id="PIA29543.1"/>
    </source>
</evidence>
<name>A0A2G5CE64_AQUCA</name>
<evidence type="ECO:0000256" key="3">
    <source>
        <dbReference type="ARBA" id="ARBA00022821"/>
    </source>
</evidence>
<dbReference type="PRINTS" id="PR00364">
    <property type="entry name" value="DISEASERSIST"/>
</dbReference>
<organism evidence="8 9">
    <name type="scientific">Aquilegia coerulea</name>
    <name type="common">Rocky mountain columbine</name>
    <dbReference type="NCBI Taxonomy" id="218851"/>
    <lineage>
        <taxon>Eukaryota</taxon>
        <taxon>Viridiplantae</taxon>
        <taxon>Streptophyta</taxon>
        <taxon>Embryophyta</taxon>
        <taxon>Tracheophyta</taxon>
        <taxon>Spermatophyta</taxon>
        <taxon>Magnoliopsida</taxon>
        <taxon>Ranunculales</taxon>
        <taxon>Ranunculaceae</taxon>
        <taxon>Thalictroideae</taxon>
        <taxon>Aquilegia</taxon>
    </lineage>
</organism>
<gene>
    <name evidence="8" type="ORF">AQUCO_05900047v1</name>
</gene>
<evidence type="ECO:0000256" key="1">
    <source>
        <dbReference type="ARBA" id="ARBA00008894"/>
    </source>
</evidence>
<evidence type="ECO:0000313" key="9">
    <source>
        <dbReference type="Proteomes" id="UP000230069"/>
    </source>
</evidence>
<evidence type="ECO:0000259" key="4">
    <source>
        <dbReference type="Pfam" id="PF00931"/>
    </source>
</evidence>
<dbReference type="PANTHER" id="PTHR33463">
    <property type="entry name" value="NB-ARC DOMAIN-CONTAINING PROTEIN-RELATED"/>
    <property type="match status" value="1"/>
</dbReference>
<dbReference type="Pfam" id="PF23247">
    <property type="entry name" value="LRR_RPS2"/>
    <property type="match status" value="1"/>
</dbReference>
<proteinExistence type="inferred from homology"/>
<sequence>MVLQWIVNDNIGTIGIHGMGGVGKTTILKHVYNQLLAEGNYVNVRKLQCDIGNAFGLNLSREKDILERSRLLLQALERRKRVVIVLTTCAAMRGNRDIVDWTVALNDLKDFNNRIMDMEDIVFEHLRFSYERLANKRLRNCFLVDFWIMDGLIKESNRQDELHQGQFILKKLKDHCLLESVNSDHVEDDDMVKMHDLIRDMALQITNKSFMVKAGVLLTGLPTEIEWGENLERASFMKTDTKKVLISPICSNLSTFFLRSNTVLNCITHNFLVSMQCLRVLDLKGNSALKWTPDSISDLVNLHALRLSKCRRLERVPSLAKLVLLRTLELDRTATHVLPEGTEFLVNLRCLNLNSIRLRETIPMGLILKLSALQELYLGINVDKLYVVGRCPSFVEELLSLKELESLHTAFHCLFDYASFVGSAKPNGLKGFFLAIGEDFSPCSSLIQNSECLEMSGFTDLRSINKLGQVIEFRECRIDRCNTIELRDCPNIYTIFKGFPNISLLSCLKKLQISGRDNLKNVILSSRLEQLQNLEEILVFNCDELQELIGRDEDEMGEGSRTNVTTNLVVLPRLKILLLDMLVGVKCIWRGIMVCDSLQRVEVARCPELKVLPLLKGEE</sequence>
<comment type="similarity">
    <text evidence="1">Belongs to the disease resistance NB-LRR family.</text>
</comment>
<keyword evidence="3" id="KW-0611">Plant defense</keyword>
<accession>A0A2G5CE64</accession>
<dbReference type="EMBL" id="KZ305076">
    <property type="protein sequence ID" value="PIA29543.1"/>
    <property type="molecule type" value="Genomic_DNA"/>
</dbReference>
<keyword evidence="2" id="KW-0677">Repeat</keyword>
<dbReference type="SUPFAM" id="SSF52058">
    <property type="entry name" value="L domain-like"/>
    <property type="match status" value="1"/>
</dbReference>
<dbReference type="InParanoid" id="A0A2G5CE64"/>
<dbReference type="InterPro" id="IPR002182">
    <property type="entry name" value="NB-ARC"/>
</dbReference>
<dbReference type="SUPFAM" id="SSF52540">
    <property type="entry name" value="P-loop containing nucleoside triphosphate hydrolases"/>
    <property type="match status" value="1"/>
</dbReference>
<keyword evidence="9" id="KW-1185">Reference proteome</keyword>
<evidence type="ECO:0000256" key="2">
    <source>
        <dbReference type="ARBA" id="ARBA00022737"/>
    </source>
</evidence>
<dbReference type="GO" id="GO:0006952">
    <property type="term" value="P:defense response"/>
    <property type="evidence" value="ECO:0007669"/>
    <property type="project" value="UniProtKB-KW"/>
</dbReference>
<dbReference type="Proteomes" id="UP000230069">
    <property type="component" value="Unassembled WGS sequence"/>
</dbReference>
<evidence type="ECO:0000259" key="5">
    <source>
        <dbReference type="Pfam" id="PF23247"/>
    </source>
</evidence>
<dbReference type="Pfam" id="PF23598">
    <property type="entry name" value="LRR_14"/>
    <property type="match status" value="1"/>
</dbReference>
<reference evidence="8 9" key="1">
    <citation type="submission" date="2017-09" db="EMBL/GenBank/DDBJ databases">
        <title>WGS assembly of Aquilegia coerulea Goldsmith.</title>
        <authorList>
            <person name="Hodges S."/>
            <person name="Kramer E."/>
            <person name="Nordborg M."/>
            <person name="Tomkins J."/>
            <person name="Borevitz J."/>
            <person name="Derieg N."/>
            <person name="Yan J."/>
            <person name="Mihaltcheva S."/>
            <person name="Hayes R.D."/>
            <person name="Rokhsar D."/>
        </authorList>
    </citation>
    <scope>NUCLEOTIDE SEQUENCE [LARGE SCALE GENOMIC DNA]</scope>
    <source>
        <strain evidence="9">cv. Goldsmith</strain>
    </source>
</reference>
<dbReference type="Pfam" id="PF23559">
    <property type="entry name" value="WHD_DRP"/>
    <property type="match status" value="1"/>
</dbReference>
<dbReference type="AlphaFoldDB" id="A0A2G5CE64"/>
<dbReference type="InterPro" id="IPR050905">
    <property type="entry name" value="Plant_NBS-LRR"/>
</dbReference>
<dbReference type="InterPro" id="IPR032675">
    <property type="entry name" value="LRR_dom_sf"/>
</dbReference>
<dbReference type="STRING" id="218851.A0A2G5CE64"/>
<dbReference type="InterPro" id="IPR057135">
    <property type="entry name" value="At4g27190-like_LRR"/>
</dbReference>
<dbReference type="Gene3D" id="3.40.50.300">
    <property type="entry name" value="P-loop containing nucleotide triphosphate hydrolases"/>
    <property type="match status" value="1"/>
</dbReference>